<dbReference type="PANTHER" id="PTHR43776">
    <property type="entry name" value="TRANSPORT ATP-BINDING PROTEIN"/>
    <property type="match status" value="1"/>
</dbReference>
<evidence type="ECO:0000256" key="2">
    <source>
        <dbReference type="ARBA" id="ARBA00022448"/>
    </source>
</evidence>
<comment type="caution">
    <text evidence="6">The sequence shown here is derived from an EMBL/GenBank/DDBJ whole genome shotgun (WGS) entry which is preliminary data.</text>
</comment>
<dbReference type="GO" id="GO:0005524">
    <property type="term" value="F:ATP binding"/>
    <property type="evidence" value="ECO:0007669"/>
    <property type="project" value="UniProtKB-KW"/>
</dbReference>
<sequence>MTSAAASTLAVRARDLSLRYSSDNPDTRSIAVGGVSLDIAPGDVLAIVGETGSGKSTLAKAVALEADRVAEDSPRITGGTLDVLGVPVRGLGPRKRGLLRLGVGYLRQEAGDHLSPRLTVGENVAEPIFARDRWFDQDEAGEAVATLIDAVRLPLATMNKYPHELSKGQRQRVAIARSLILGPSLLVADDPTAGIDVTVRSAILDTIVALQEQQAFSALIVTADLGEVRRVSSRVAVMHGGIVVGIGEVDEVLETSPHPYVRSLGRTLSYLERRPVEA</sequence>
<proteinExistence type="inferred from homology"/>
<dbReference type="PROSITE" id="PS00211">
    <property type="entry name" value="ABC_TRANSPORTER_1"/>
    <property type="match status" value="1"/>
</dbReference>
<protein>
    <submittedName>
        <fullName evidence="6">Peptide/nickel transport system ATP-binding protein</fullName>
    </submittedName>
</protein>
<dbReference type="InterPro" id="IPR027417">
    <property type="entry name" value="P-loop_NTPase"/>
</dbReference>
<evidence type="ECO:0000313" key="7">
    <source>
        <dbReference type="Proteomes" id="UP001160142"/>
    </source>
</evidence>
<dbReference type="InterPro" id="IPR003439">
    <property type="entry name" value="ABC_transporter-like_ATP-bd"/>
</dbReference>
<dbReference type="SUPFAM" id="SSF52540">
    <property type="entry name" value="P-loop containing nucleoside triphosphate hydrolases"/>
    <property type="match status" value="1"/>
</dbReference>
<dbReference type="Gene3D" id="3.40.50.300">
    <property type="entry name" value="P-loop containing nucleotide triphosphate hydrolases"/>
    <property type="match status" value="1"/>
</dbReference>
<dbReference type="InterPro" id="IPR050319">
    <property type="entry name" value="ABC_transp_ATP-bind"/>
</dbReference>
<keyword evidence="4 6" id="KW-0067">ATP-binding</keyword>
<evidence type="ECO:0000313" key="6">
    <source>
        <dbReference type="EMBL" id="MDH6181114.1"/>
    </source>
</evidence>
<dbReference type="Pfam" id="PF00005">
    <property type="entry name" value="ABC_tran"/>
    <property type="match status" value="1"/>
</dbReference>
<feature type="domain" description="ABC transporter" evidence="5">
    <location>
        <begin position="11"/>
        <end position="265"/>
    </location>
</feature>
<accession>A0ABT6KMN6</accession>
<dbReference type="RefSeq" id="WP_322133436.1">
    <property type="nucleotide sequence ID" value="NZ_CP085036.1"/>
</dbReference>
<gene>
    <name evidence="6" type="ORF">M2152_001296</name>
</gene>
<keyword evidence="7" id="KW-1185">Reference proteome</keyword>
<comment type="similarity">
    <text evidence="1">Belongs to the ABC transporter superfamily.</text>
</comment>
<name>A0ABT6KMN6_9MICO</name>
<keyword evidence="2" id="KW-0813">Transport</keyword>
<evidence type="ECO:0000256" key="4">
    <source>
        <dbReference type="ARBA" id="ARBA00022840"/>
    </source>
</evidence>
<organism evidence="6 7">
    <name type="scientific">Antiquaquibacter oligotrophicus</name>
    <dbReference type="NCBI Taxonomy" id="2880260"/>
    <lineage>
        <taxon>Bacteria</taxon>
        <taxon>Bacillati</taxon>
        <taxon>Actinomycetota</taxon>
        <taxon>Actinomycetes</taxon>
        <taxon>Micrococcales</taxon>
        <taxon>Microbacteriaceae</taxon>
        <taxon>Antiquaquibacter</taxon>
    </lineage>
</organism>
<evidence type="ECO:0000256" key="1">
    <source>
        <dbReference type="ARBA" id="ARBA00005417"/>
    </source>
</evidence>
<dbReference type="Proteomes" id="UP001160142">
    <property type="component" value="Unassembled WGS sequence"/>
</dbReference>
<dbReference type="InterPro" id="IPR003593">
    <property type="entry name" value="AAA+_ATPase"/>
</dbReference>
<keyword evidence="3" id="KW-0547">Nucleotide-binding</keyword>
<evidence type="ECO:0000259" key="5">
    <source>
        <dbReference type="PROSITE" id="PS50893"/>
    </source>
</evidence>
<dbReference type="SMART" id="SM00382">
    <property type="entry name" value="AAA"/>
    <property type="match status" value="1"/>
</dbReference>
<dbReference type="PANTHER" id="PTHR43776:SF7">
    <property type="entry name" value="D,D-DIPEPTIDE TRANSPORT ATP-BINDING PROTEIN DDPF-RELATED"/>
    <property type="match status" value="1"/>
</dbReference>
<reference evidence="6 7" key="1">
    <citation type="submission" date="2023-04" db="EMBL/GenBank/DDBJ databases">
        <title>Genome Encyclopedia of Bacteria and Archaea VI: Functional Genomics of Type Strains.</title>
        <authorList>
            <person name="Whitman W."/>
        </authorList>
    </citation>
    <scope>NUCLEOTIDE SEQUENCE [LARGE SCALE GENOMIC DNA]</scope>
    <source>
        <strain evidence="6 7">SG_E_30_P1</strain>
    </source>
</reference>
<dbReference type="PROSITE" id="PS50893">
    <property type="entry name" value="ABC_TRANSPORTER_2"/>
    <property type="match status" value="1"/>
</dbReference>
<dbReference type="CDD" id="cd03257">
    <property type="entry name" value="ABC_NikE_OppD_transporters"/>
    <property type="match status" value="1"/>
</dbReference>
<evidence type="ECO:0000256" key="3">
    <source>
        <dbReference type="ARBA" id="ARBA00022741"/>
    </source>
</evidence>
<dbReference type="EMBL" id="JARXVQ010000001">
    <property type="protein sequence ID" value="MDH6181114.1"/>
    <property type="molecule type" value="Genomic_DNA"/>
</dbReference>
<dbReference type="InterPro" id="IPR017871">
    <property type="entry name" value="ABC_transporter-like_CS"/>
</dbReference>